<dbReference type="EMBL" id="CP001087">
    <property type="protein sequence ID" value="ACN13717.1"/>
    <property type="molecule type" value="Genomic_DNA"/>
</dbReference>
<organism evidence="1 2">
    <name type="scientific">Desulforapulum autotrophicum (strain ATCC 43914 / DSM 3382 / VKM B-1955 / HRM2)</name>
    <name type="common">Desulfobacterium autotrophicum</name>
    <dbReference type="NCBI Taxonomy" id="177437"/>
    <lineage>
        <taxon>Bacteria</taxon>
        <taxon>Pseudomonadati</taxon>
        <taxon>Thermodesulfobacteriota</taxon>
        <taxon>Desulfobacteria</taxon>
        <taxon>Desulfobacterales</taxon>
        <taxon>Desulfobacteraceae</taxon>
        <taxon>Desulforapulum</taxon>
    </lineage>
</organism>
<dbReference type="RefSeq" id="WP_012662966.1">
    <property type="nucleotide sequence ID" value="NC_012108.1"/>
</dbReference>
<dbReference type="OrthoDB" id="5410169at2"/>
<dbReference type="eggNOG" id="ENOG502Z8KW">
    <property type="taxonomic scope" value="Bacteria"/>
</dbReference>
<dbReference type="Proteomes" id="UP000000442">
    <property type="component" value="Chromosome"/>
</dbReference>
<dbReference type="AlphaFoldDB" id="C0QIS7"/>
<name>C0QIS7_DESAH</name>
<gene>
    <name evidence="1" type="ordered locus">HRM2_06030</name>
</gene>
<reference evidence="1 2" key="1">
    <citation type="journal article" date="2009" name="Environ. Microbiol.">
        <title>Genome sequence of Desulfobacterium autotrophicum HRM2, a marine sulfate reducer oxidizing organic carbon completely to carbon dioxide.</title>
        <authorList>
            <person name="Strittmatter A.W."/>
            <person name="Liesegang H."/>
            <person name="Rabus R."/>
            <person name="Decker I."/>
            <person name="Amann J."/>
            <person name="Andres S."/>
            <person name="Henne A."/>
            <person name="Fricke W.F."/>
            <person name="Martinez-Arias R."/>
            <person name="Bartels D."/>
            <person name="Goesmann A."/>
            <person name="Krause L."/>
            <person name="Puehler A."/>
            <person name="Klenk H.P."/>
            <person name="Richter M."/>
            <person name="Schuler M."/>
            <person name="Gloeckner F.O."/>
            <person name="Meyerdierks A."/>
            <person name="Gottschalk G."/>
            <person name="Amann R."/>
        </authorList>
    </citation>
    <scope>NUCLEOTIDE SEQUENCE [LARGE SCALE GENOMIC DNA]</scope>
    <source>
        <strain evidence="2">ATCC 43914 / DSM 3382 / HRM2</strain>
    </source>
</reference>
<dbReference type="KEGG" id="dat:HRM2_06030"/>
<accession>C0QIS7</accession>
<proteinExistence type="predicted"/>
<sequence>MLFNLFKRKKPVIDPFNIELEDDDKLYYETIAGRTPRDIKNHEEYILFIDFGSYRTSVLCWPCSFGRDKITDSWQYVVHCNNGLHEGFPSAFINPPSGDERDFAFISNMGEENVSSSQIVKSAKYVFASKFAAYKGNVPQFKLYIRKVLEESFRYITEPKEGRPWNGPAVPIITEIRVTVPDLFIENLRNGYRENIYSVCMDLANHKKWNQLFPGNLRNLRKTFVNISADENGACELYFLNLIKHMPFWELSSDKDRIPDLKEVEFLFSQDRLRHQDKKDLNFVVCHIDIGGLTTDASVLLINSYQDSDLGITTALKRKESFSEKKAGEYFAELYAANRLPEDEDPWWESERFIAKDFSRFLEILFGKQAALLTEWRREKKLDGIYFLISGRPTKAKLLQTTIQRHILKEFNKNEMLLLPEHCLFMADYHHVGKNPDGERYAKKIEHFEKLITLLGNVYTLYDGYEIDFEDHKYYISLDVDTRSTRQMEVVPGKIYNLEEFENYQKAAQRNNVNHLAFTRIPAGENSTRFLTVKKIARQTAYPVIKVAEAKDYDAQSWIMPSLVITNLEQNEQAFDLAWSSHI</sequence>
<dbReference type="HOGENOM" id="CLU_467510_0_0_7"/>
<dbReference type="STRING" id="177437.HRM2_06030"/>
<protein>
    <submittedName>
        <fullName evidence="1">Uncharacterized protein</fullName>
    </submittedName>
</protein>
<evidence type="ECO:0000313" key="2">
    <source>
        <dbReference type="Proteomes" id="UP000000442"/>
    </source>
</evidence>
<keyword evidence="2" id="KW-1185">Reference proteome</keyword>
<evidence type="ECO:0000313" key="1">
    <source>
        <dbReference type="EMBL" id="ACN13717.1"/>
    </source>
</evidence>